<dbReference type="PANTHER" id="PTHR30290">
    <property type="entry name" value="PERIPLASMIC BINDING COMPONENT OF ABC TRANSPORTER"/>
    <property type="match status" value="1"/>
</dbReference>
<dbReference type="GO" id="GO:0003677">
    <property type="term" value="F:DNA binding"/>
    <property type="evidence" value="ECO:0007669"/>
    <property type="project" value="UniProtKB-KW"/>
</dbReference>
<evidence type="ECO:0000256" key="1">
    <source>
        <dbReference type="ARBA" id="ARBA00023125"/>
    </source>
</evidence>
<reference evidence="4 5" key="1">
    <citation type="journal article" date="2019" name="Microorganisms">
        <title>Paenibacillus lutrae sp. nov., A Chitinolytic Species Isolated from A River Otter in Castril Natural Park, Granada, Spain.</title>
        <authorList>
            <person name="Rodriguez M."/>
            <person name="Reina J.C."/>
            <person name="Bejar V."/>
            <person name="Llamas I."/>
        </authorList>
    </citation>
    <scope>NUCLEOTIDE SEQUENCE [LARGE SCALE GENOMIC DNA]</scope>
    <source>
        <strain evidence="4 5">N10</strain>
    </source>
</reference>
<proteinExistence type="predicted"/>
<evidence type="ECO:0000259" key="3">
    <source>
        <dbReference type="Pfam" id="PF12793"/>
    </source>
</evidence>
<feature type="domain" description="Transcriptional regulator SgrR N-terminal HTH" evidence="3">
    <location>
        <begin position="6"/>
        <end position="103"/>
    </location>
</feature>
<protein>
    <submittedName>
        <fullName evidence="4">ABC transporter substrate-binding protein</fullName>
    </submittedName>
</protein>
<dbReference type="InterPro" id="IPR039424">
    <property type="entry name" value="SBP_5"/>
</dbReference>
<dbReference type="OrthoDB" id="5894719at2"/>
<name>A0A7X3FI99_9BACL</name>
<dbReference type="AlphaFoldDB" id="A0A7X3FI99"/>
<dbReference type="GO" id="GO:0015833">
    <property type="term" value="P:peptide transport"/>
    <property type="evidence" value="ECO:0007669"/>
    <property type="project" value="TreeGrafter"/>
</dbReference>
<dbReference type="RefSeq" id="WP_157335843.1">
    <property type="nucleotide sequence ID" value="NZ_RHLK01000006.1"/>
</dbReference>
<comment type="caution">
    <text evidence="4">The sequence shown here is derived from an EMBL/GenBank/DDBJ whole genome shotgun (WGS) entry which is preliminary data.</text>
</comment>
<dbReference type="Pfam" id="PF00496">
    <property type="entry name" value="SBP_bac_5"/>
    <property type="match status" value="1"/>
</dbReference>
<dbReference type="PANTHER" id="PTHR30290:SF72">
    <property type="entry name" value="HTH-TYPE TRANSCRIPTIONAL REGULATOR SGRR"/>
    <property type="match status" value="1"/>
</dbReference>
<dbReference type="InterPro" id="IPR025370">
    <property type="entry name" value="SgrR_HTH_N"/>
</dbReference>
<dbReference type="SUPFAM" id="SSF53850">
    <property type="entry name" value="Periplasmic binding protein-like II"/>
    <property type="match status" value="1"/>
</dbReference>
<dbReference type="EMBL" id="RHLK01000006">
    <property type="protein sequence ID" value="MVP00286.1"/>
    <property type="molecule type" value="Genomic_DNA"/>
</dbReference>
<feature type="domain" description="Solute-binding protein family 5" evidence="2">
    <location>
        <begin position="173"/>
        <end position="417"/>
    </location>
</feature>
<dbReference type="Proteomes" id="UP000490800">
    <property type="component" value="Unassembled WGS sequence"/>
</dbReference>
<dbReference type="Gene3D" id="3.40.190.10">
    <property type="entry name" value="Periplasmic binding protein-like II"/>
    <property type="match status" value="1"/>
</dbReference>
<accession>A0A7X3FI99</accession>
<dbReference type="Gene3D" id="3.10.105.10">
    <property type="entry name" value="Dipeptide-binding Protein, Domain 3"/>
    <property type="match status" value="1"/>
</dbReference>
<dbReference type="Pfam" id="PF12793">
    <property type="entry name" value="SgrR_N"/>
    <property type="match status" value="1"/>
</dbReference>
<evidence type="ECO:0000313" key="5">
    <source>
        <dbReference type="Proteomes" id="UP000490800"/>
    </source>
</evidence>
<keyword evidence="5" id="KW-1185">Reference proteome</keyword>
<organism evidence="4 5">
    <name type="scientific">Paenibacillus lutrae</name>
    <dbReference type="NCBI Taxonomy" id="2078573"/>
    <lineage>
        <taxon>Bacteria</taxon>
        <taxon>Bacillati</taxon>
        <taxon>Bacillota</taxon>
        <taxon>Bacilli</taxon>
        <taxon>Bacillales</taxon>
        <taxon>Paenibacillaceae</taxon>
        <taxon>Paenibacillus</taxon>
    </lineage>
</organism>
<evidence type="ECO:0000259" key="2">
    <source>
        <dbReference type="Pfam" id="PF00496"/>
    </source>
</evidence>
<gene>
    <name evidence="4" type="ORF">EDM21_12270</name>
</gene>
<sequence length="619" mass="71714">MQATHHYLELRKSYASVPQGQPVRISLEQMAEHLHCTVRNVKLIIRKMQEAEWIDWQPGRGRGNKSQLIFHFTLEEMLMKQVTDLAEKEQFQQAVQWIDSYTDSPVLKENLLNLVSRYFGYQPNRDGDEDILRLPIQKIYSTFDPAALLYAHDVHASRQIFDTLVRYDRTKHEFTPSLAHYWETDESSTLWTFYLRKGIFFHHGRELEAADVRFSLERLGDPSVFSPQRWILDSIEEIRVLHRRSFQIRLNQLNVLLLHCLSSPVAAVLPRELCEADETAFFDAPVGTGPFRIEIKQGQGYALRANERYFMGRPFLDKVELIFLQEATEFLILSDACNMAHRFAYRSRFQPLPNWNAVESLSSGCTLVAFNHRKSGPLQNVSVRKFLRSILDGESIVHELGESRAAPASRFLPDKSIARSRISDAQGLLQNTDVFADTGMLPPEGPALSFSVHCKDSKKYTEDTEWMVERCARNGIHLDVILHDRELFLTTPALEHADLMLFEFVLDESETLSLLEIFLQEEGSIRKLFSDSQRKQIDERVAWLMAEPDASKRHALFDDLEALLKEECMIIFLYHRKMQTMFHPSVRGLTLNTLGNIDYRNIWFEPEDILNDPKCGCEN</sequence>
<dbReference type="GO" id="GO:1904680">
    <property type="term" value="F:peptide transmembrane transporter activity"/>
    <property type="evidence" value="ECO:0007669"/>
    <property type="project" value="TreeGrafter"/>
</dbReference>
<keyword evidence="1" id="KW-0238">DNA-binding</keyword>
<dbReference type="InterPro" id="IPR000914">
    <property type="entry name" value="SBP_5_dom"/>
</dbReference>
<evidence type="ECO:0000313" key="4">
    <source>
        <dbReference type="EMBL" id="MVP00286.1"/>
    </source>
</evidence>